<dbReference type="CDD" id="cd00174">
    <property type="entry name" value="SH3"/>
    <property type="match status" value="1"/>
</dbReference>
<keyword evidence="3" id="KW-0963">Cytoplasm</keyword>
<feature type="compositionally biased region" description="Polar residues" evidence="6">
    <location>
        <begin position="466"/>
        <end position="482"/>
    </location>
</feature>
<comment type="caution">
    <text evidence="8">The sequence shown here is derived from an EMBL/GenBank/DDBJ whole genome shotgun (WGS) entry which is preliminary data.</text>
</comment>
<dbReference type="Proteomes" id="UP000242180">
    <property type="component" value="Unassembled WGS sequence"/>
</dbReference>
<dbReference type="PANTHER" id="PTHR23065:SF7">
    <property type="entry name" value="NOSTRIN, ISOFORM H"/>
    <property type="match status" value="1"/>
</dbReference>
<feature type="region of interest" description="Disordered" evidence="6">
    <location>
        <begin position="320"/>
        <end position="367"/>
    </location>
</feature>
<dbReference type="Gene3D" id="1.20.1270.60">
    <property type="entry name" value="Arfaptin homology (AH) domain/BAR domain"/>
    <property type="match status" value="1"/>
</dbReference>
<dbReference type="PROSITE" id="PS50002">
    <property type="entry name" value="SH3"/>
    <property type="match status" value="1"/>
</dbReference>
<dbReference type="InterPro" id="IPR027267">
    <property type="entry name" value="AH/BAR_dom_sf"/>
</dbReference>
<evidence type="ECO:0000256" key="6">
    <source>
        <dbReference type="SAM" id="MobiDB-lite"/>
    </source>
</evidence>
<evidence type="ECO:0000256" key="5">
    <source>
        <dbReference type="PROSITE-ProRule" id="PRU00192"/>
    </source>
</evidence>
<dbReference type="InterPro" id="IPR036028">
    <property type="entry name" value="SH3-like_dom_sf"/>
</dbReference>
<dbReference type="Pfam" id="PF00018">
    <property type="entry name" value="SH3_1"/>
    <property type="match status" value="1"/>
</dbReference>
<reference evidence="8 9" key="1">
    <citation type="submission" date="2016-07" db="EMBL/GenBank/DDBJ databases">
        <title>Pervasive Adenine N6-methylation of Active Genes in Fungi.</title>
        <authorList>
            <consortium name="DOE Joint Genome Institute"/>
            <person name="Mondo S.J."/>
            <person name="Dannebaum R.O."/>
            <person name="Kuo R.C."/>
            <person name="Labutti K."/>
            <person name="Haridas S."/>
            <person name="Kuo A."/>
            <person name="Salamov A."/>
            <person name="Ahrendt S.R."/>
            <person name="Lipzen A."/>
            <person name="Sullivan W."/>
            <person name="Andreopoulos W.B."/>
            <person name="Clum A."/>
            <person name="Lindquist E."/>
            <person name="Daum C."/>
            <person name="Ramamoorthy G.K."/>
            <person name="Gryganskyi A."/>
            <person name="Culley D."/>
            <person name="Magnuson J.K."/>
            <person name="James T.Y."/>
            <person name="O'Malley M.A."/>
            <person name="Stajich J.E."/>
            <person name="Spatafora J.W."/>
            <person name="Visel A."/>
            <person name="Grigoriev I.V."/>
        </authorList>
    </citation>
    <scope>NUCLEOTIDE SEQUENCE [LARGE SCALE GENOMIC DNA]</scope>
    <source>
        <strain evidence="8 9">NRRL 2496</strain>
    </source>
</reference>
<dbReference type="GO" id="GO:0030036">
    <property type="term" value="P:actin cytoskeleton organization"/>
    <property type="evidence" value="ECO:0007669"/>
    <property type="project" value="UniProtKB-ARBA"/>
</dbReference>
<dbReference type="Gene3D" id="2.30.30.40">
    <property type="entry name" value="SH3 Domains"/>
    <property type="match status" value="1"/>
</dbReference>
<dbReference type="AlphaFoldDB" id="A0A1X2H7D4"/>
<protein>
    <recommendedName>
        <fullName evidence="7">SH3 domain-containing protein</fullName>
    </recommendedName>
</protein>
<evidence type="ECO:0000259" key="7">
    <source>
        <dbReference type="PROSITE" id="PS50002"/>
    </source>
</evidence>
<dbReference type="EMBL" id="MCGN01000007">
    <property type="protein sequence ID" value="ORY94479.1"/>
    <property type="molecule type" value="Genomic_DNA"/>
</dbReference>
<evidence type="ECO:0000256" key="3">
    <source>
        <dbReference type="ARBA" id="ARBA00022490"/>
    </source>
</evidence>
<dbReference type="PANTHER" id="PTHR23065">
    <property type="entry name" value="PROLINE-SERINE-THREONINE PHOSPHATASE INTERACTING PROTEIN 1"/>
    <property type="match status" value="1"/>
</dbReference>
<comment type="subcellular location">
    <subcellularLocation>
        <location evidence="1">Cytoplasm</location>
    </subcellularLocation>
</comment>
<feature type="compositionally biased region" description="Low complexity" evidence="6">
    <location>
        <begin position="518"/>
        <end position="547"/>
    </location>
</feature>
<dbReference type="SUPFAM" id="SSF50044">
    <property type="entry name" value="SH3-domain"/>
    <property type="match status" value="1"/>
</dbReference>
<evidence type="ECO:0000256" key="2">
    <source>
        <dbReference type="ARBA" id="ARBA00022443"/>
    </source>
</evidence>
<dbReference type="STRING" id="13706.A0A1X2H7D4"/>
<keyword evidence="4" id="KW-0597">Phosphoprotein</keyword>
<evidence type="ECO:0000256" key="4">
    <source>
        <dbReference type="ARBA" id="ARBA00022553"/>
    </source>
</evidence>
<dbReference type="SUPFAM" id="SSF103657">
    <property type="entry name" value="BAR/IMD domain-like"/>
    <property type="match status" value="1"/>
</dbReference>
<dbReference type="InParanoid" id="A0A1X2H7D4"/>
<feature type="compositionally biased region" description="Polar residues" evidence="6">
    <location>
        <begin position="335"/>
        <end position="349"/>
    </location>
</feature>
<feature type="domain" description="SH3" evidence="7">
    <location>
        <begin position="572"/>
        <end position="637"/>
    </location>
</feature>
<keyword evidence="2 5" id="KW-0728">SH3 domain</keyword>
<feature type="compositionally biased region" description="Low complexity" evidence="6">
    <location>
        <begin position="435"/>
        <end position="465"/>
    </location>
</feature>
<feature type="region of interest" description="Disordered" evidence="6">
    <location>
        <begin position="262"/>
        <end position="301"/>
    </location>
</feature>
<dbReference type="InterPro" id="IPR001060">
    <property type="entry name" value="FCH_dom"/>
</dbReference>
<evidence type="ECO:0000313" key="8">
    <source>
        <dbReference type="EMBL" id="ORY94479.1"/>
    </source>
</evidence>
<keyword evidence="9" id="KW-1185">Reference proteome</keyword>
<evidence type="ECO:0000256" key="1">
    <source>
        <dbReference type="ARBA" id="ARBA00004496"/>
    </source>
</evidence>
<dbReference type="GO" id="GO:0005886">
    <property type="term" value="C:plasma membrane"/>
    <property type="evidence" value="ECO:0007669"/>
    <property type="project" value="TreeGrafter"/>
</dbReference>
<feature type="compositionally biased region" description="Low complexity" evidence="6">
    <location>
        <begin position="394"/>
        <end position="422"/>
    </location>
</feature>
<proteinExistence type="predicted"/>
<dbReference type="GO" id="GO:0030864">
    <property type="term" value="C:cortical actin cytoskeleton"/>
    <property type="evidence" value="ECO:0007669"/>
    <property type="project" value="UniProtKB-ARBA"/>
</dbReference>
<organism evidence="8 9">
    <name type="scientific">Syncephalastrum racemosum</name>
    <name type="common">Filamentous fungus</name>
    <dbReference type="NCBI Taxonomy" id="13706"/>
    <lineage>
        <taxon>Eukaryota</taxon>
        <taxon>Fungi</taxon>
        <taxon>Fungi incertae sedis</taxon>
        <taxon>Mucoromycota</taxon>
        <taxon>Mucoromycotina</taxon>
        <taxon>Mucoromycetes</taxon>
        <taxon>Mucorales</taxon>
        <taxon>Syncephalastraceae</taxon>
        <taxon>Syncephalastrum</taxon>
    </lineage>
</organism>
<dbReference type="OrthoDB" id="19092at2759"/>
<accession>A0A1X2H7D4</accession>
<dbReference type="OMA" id="NVWDYAN"/>
<name>A0A1X2H7D4_SYNRA</name>
<dbReference type="GO" id="GO:0032153">
    <property type="term" value="C:cell division site"/>
    <property type="evidence" value="ECO:0007669"/>
    <property type="project" value="TreeGrafter"/>
</dbReference>
<dbReference type="InterPro" id="IPR001452">
    <property type="entry name" value="SH3_domain"/>
</dbReference>
<feature type="compositionally biased region" description="Low complexity" evidence="6">
    <location>
        <begin position="271"/>
        <end position="286"/>
    </location>
</feature>
<gene>
    <name evidence="8" type="ORF">BCR43DRAFT_525689</name>
</gene>
<sequence length="637" mass="71498">MPPNAAEPPVSTETRLVDYFWTCDRRGMDLLLSRVRSSFEALERIYTLYTRRAQLELDFGTRLRQLQQEVIIGETLASVDEELNKASQSHLDLSNRLENQVTPALQEWCQAARERLDDIEHNIETIYKERQDTIHRYIKVRDQYQSTQNPSKYLEREHHGTLQQVKASVEEWTLAWRDACEQLEALEEERVEMLANNVWDYANLCSARLLVQDEYCEKIRKELEEYNVCDEIRRYIEQDGTKGAAPEAADYIEFFGPQENIINKRLPPRPRTTSSTSASSTSTLPTNSGTQNQVKRKPLSKNGNLEELLARLEISNNNASDKVAPASAVSERRTTASSTGSLRASSTEISKGPPKSPRPVSQQLQGDQTLTRTAGAPIAAAVSTSGYSETSYSPQHTSYQAQPQQQQLQQQQQAPQPQTSQPIYAQSYAHQAPVQQSSPLQQIPQQQSQASQSQQQSYHCQPAQSTQHNPPASPYSQHQQAYTYAPQYSSAPQSLPPPSPHMMAMAPRSPTLPPPLSIPTSASVHSPVSPMVSPMVSPCPSPSMVHSNPSYPTQPPPQQQQPRPACLPDGRPVMYWVRAKYDYGASDETELSFQRGNLFAVTGLSMDEGWWIADRWDETWQCSTGSGCIPSNFMMTV</sequence>
<feature type="region of interest" description="Disordered" evidence="6">
    <location>
        <begin position="385"/>
        <end position="564"/>
    </location>
</feature>
<evidence type="ECO:0000313" key="9">
    <source>
        <dbReference type="Proteomes" id="UP000242180"/>
    </source>
</evidence>
<dbReference type="SMART" id="SM00055">
    <property type="entry name" value="FCH"/>
    <property type="match status" value="1"/>
</dbReference>